<organism evidence="1 2">
    <name type="scientific">Trifolium subterraneum</name>
    <name type="common">Subterranean clover</name>
    <dbReference type="NCBI Taxonomy" id="3900"/>
    <lineage>
        <taxon>Eukaryota</taxon>
        <taxon>Viridiplantae</taxon>
        <taxon>Streptophyta</taxon>
        <taxon>Embryophyta</taxon>
        <taxon>Tracheophyta</taxon>
        <taxon>Spermatophyta</taxon>
        <taxon>Magnoliopsida</taxon>
        <taxon>eudicotyledons</taxon>
        <taxon>Gunneridae</taxon>
        <taxon>Pentapetalae</taxon>
        <taxon>rosids</taxon>
        <taxon>fabids</taxon>
        <taxon>Fabales</taxon>
        <taxon>Fabaceae</taxon>
        <taxon>Papilionoideae</taxon>
        <taxon>50 kb inversion clade</taxon>
        <taxon>NPAAA clade</taxon>
        <taxon>Hologalegina</taxon>
        <taxon>IRL clade</taxon>
        <taxon>Trifolieae</taxon>
        <taxon>Trifolium</taxon>
    </lineage>
</organism>
<evidence type="ECO:0008006" key="3">
    <source>
        <dbReference type="Google" id="ProtNLM"/>
    </source>
</evidence>
<reference evidence="2" key="1">
    <citation type="journal article" date="2017" name="Front. Plant Sci.">
        <title>Climate Clever Clovers: New Paradigm to Reduce the Environmental Footprint of Ruminants by Breeding Low Methanogenic Forages Utilizing Haplotype Variation.</title>
        <authorList>
            <person name="Kaur P."/>
            <person name="Appels R."/>
            <person name="Bayer P.E."/>
            <person name="Keeble-Gagnere G."/>
            <person name="Wang J."/>
            <person name="Hirakawa H."/>
            <person name="Shirasawa K."/>
            <person name="Vercoe P."/>
            <person name="Stefanova K."/>
            <person name="Durmic Z."/>
            <person name="Nichols P."/>
            <person name="Revell C."/>
            <person name="Isobe S.N."/>
            <person name="Edwards D."/>
            <person name="Erskine W."/>
        </authorList>
    </citation>
    <scope>NUCLEOTIDE SEQUENCE [LARGE SCALE GENOMIC DNA]</scope>
    <source>
        <strain evidence="2">cv. Daliak</strain>
    </source>
</reference>
<evidence type="ECO:0000313" key="1">
    <source>
        <dbReference type="EMBL" id="GAU46259.1"/>
    </source>
</evidence>
<gene>
    <name evidence="1" type="ORF">TSUD_272870</name>
</gene>
<dbReference type="AlphaFoldDB" id="A0A2Z6PJC7"/>
<evidence type="ECO:0000313" key="2">
    <source>
        <dbReference type="Proteomes" id="UP000242715"/>
    </source>
</evidence>
<protein>
    <recommendedName>
        <fullName evidence="3">Reverse transcriptase zinc-binding domain-containing protein</fullName>
    </recommendedName>
</protein>
<dbReference type="EMBL" id="DF974194">
    <property type="protein sequence ID" value="GAU46259.1"/>
    <property type="molecule type" value="Genomic_DNA"/>
</dbReference>
<dbReference type="Proteomes" id="UP000242715">
    <property type="component" value="Unassembled WGS sequence"/>
</dbReference>
<name>A0A2Z6PJC7_TRISU</name>
<keyword evidence="2" id="KW-1185">Reference proteome</keyword>
<sequence length="130" mass="14752">MSSRQGIEMVSFGCGEESGWEEDQYQEFLEIIASFVPSEHHDRWLWLGDGLQGFTANSAYLLVVDKLTSPSVRDPITEMVFKFLWKCGAPSKVRFGLWYELTKWLGLIVILPHNLVSSLAVPVTCANNKR</sequence>
<accession>A0A2Z6PJC7</accession>
<proteinExistence type="predicted"/>